<proteinExistence type="predicted"/>
<protein>
    <submittedName>
        <fullName evidence="2">Uncharacterized protein</fullName>
    </submittedName>
</protein>
<gene>
    <name evidence="2" type="ORF">GCM10008957_14420</name>
</gene>
<name>A0A918F5E6_9DEIO</name>
<comment type="caution">
    <text evidence="2">The sequence shown here is derived from an EMBL/GenBank/DDBJ whole genome shotgun (WGS) entry which is preliminary data.</text>
</comment>
<dbReference type="RefSeq" id="WP_189088853.1">
    <property type="nucleotide sequence ID" value="NZ_BMQL01000005.1"/>
</dbReference>
<accession>A0A918F5E6</accession>
<keyword evidence="1" id="KW-0472">Membrane</keyword>
<evidence type="ECO:0000256" key="1">
    <source>
        <dbReference type="SAM" id="Phobius"/>
    </source>
</evidence>
<evidence type="ECO:0000313" key="2">
    <source>
        <dbReference type="EMBL" id="GGR02544.1"/>
    </source>
</evidence>
<keyword evidence="1" id="KW-1133">Transmembrane helix</keyword>
<organism evidence="2 3">
    <name type="scientific">Deinococcus ruber</name>
    <dbReference type="NCBI Taxonomy" id="1848197"/>
    <lineage>
        <taxon>Bacteria</taxon>
        <taxon>Thermotogati</taxon>
        <taxon>Deinococcota</taxon>
        <taxon>Deinococci</taxon>
        <taxon>Deinococcales</taxon>
        <taxon>Deinococcaceae</taxon>
        <taxon>Deinococcus</taxon>
    </lineage>
</organism>
<reference evidence="2" key="1">
    <citation type="journal article" date="2014" name="Int. J. Syst. Evol. Microbiol.">
        <title>Complete genome sequence of Corynebacterium casei LMG S-19264T (=DSM 44701T), isolated from a smear-ripened cheese.</title>
        <authorList>
            <consortium name="US DOE Joint Genome Institute (JGI-PGF)"/>
            <person name="Walter F."/>
            <person name="Albersmeier A."/>
            <person name="Kalinowski J."/>
            <person name="Ruckert C."/>
        </authorList>
    </citation>
    <scope>NUCLEOTIDE SEQUENCE</scope>
    <source>
        <strain evidence="2">JCM 31311</strain>
    </source>
</reference>
<feature type="transmembrane region" description="Helical" evidence="1">
    <location>
        <begin position="83"/>
        <end position="103"/>
    </location>
</feature>
<sequence>MDKLSAALEPYRRPGPARFRLYGGLYALLILTALLGKKRDGDLGTLAALRRSSFTRIMFMDIGALSTLGALYLALYGRTPARFPAAVASLFVGSFALIPGLAYEDWAASRREAELPPVASKL</sequence>
<feature type="transmembrane region" description="Helical" evidence="1">
    <location>
        <begin position="57"/>
        <end position="77"/>
    </location>
</feature>
<reference evidence="2" key="2">
    <citation type="submission" date="2020-09" db="EMBL/GenBank/DDBJ databases">
        <authorList>
            <person name="Sun Q."/>
            <person name="Ohkuma M."/>
        </authorList>
    </citation>
    <scope>NUCLEOTIDE SEQUENCE</scope>
    <source>
        <strain evidence="2">JCM 31311</strain>
    </source>
</reference>
<feature type="transmembrane region" description="Helical" evidence="1">
    <location>
        <begin position="19"/>
        <end position="36"/>
    </location>
</feature>
<dbReference type="AlphaFoldDB" id="A0A918F5E6"/>
<keyword evidence="1" id="KW-0812">Transmembrane</keyword>
<dbReference type="Proteomes" id="UP000603865">
    <property type="component" value="Unassembled WGS sequence"/>
</dbReference>
<dbReference type="EMBL" id="BMQL01000005">
    <property type="protein sequence ID" value="GGR02544.1"/>
    <property type="molecule type" value="Genomic_DNA"/>
</dbReference>
<keyword evidence="3" id="KW-1185">Reference proteome</keyword>
<evidence type="ECO:0000313" key="3">
    <source>
        <dbReference type="Proteomes" id="UP000603865"/>
    </source>
</evidence>